<sequence>MRKIALGIVVVLVIAFAGYNIHESQSKKDLLIGLVSSNVEALARGEGGGVPCGGPKTSITGTCKSQNDYNCKDNRGCQ</sequence>
<dbReference type="Pfam" id="PF14055">
    <property type="entry name" value="NVEALA"/>
    <property type="match status" value="1"/>
</dbReference>
<dbReference type="RefSeq" id="WP_007760910.1">
    <property type="nucleotide sequence ID" value="NZ_JAQPYS010000013.1"/>
</dbReference>
<keyword evidence="2" id="KW-1185">Reference proteome</keyword>
<proteinExistence type="predicted"/>
<evidence type="ECO:0000313" key="1">
    <source>
        <dbReference type="EMBL" id="MDC7135153.1"/>
    </source>
</evidence>
<gene>
    <name evidence="1" type="ORF">PQG98_02185</name>
</gene>
<name>A0ABT5H3H6_9BACE</name>
<dbReference type="Proteomes" id="UP001215398">
    <property type="component" value="Unassembled WGS sequence"/>
</dbReference>
<reference evidence="1 2" key="1">
    <citation type="submission" date="2023-01" db="EMBL/GenBank/DDBJ databases">
        <title>Exploring GABA producing Bacteroides strains toward improving mental health.</title>
        <authorList>
            <person name="Yousuf B."/>
            <person name="Bouhlel N.E."/>
            <person name="Mottawea W."/>
            <person name="Hammami R."/>
        </authorList>
    </citation>
    <scope>NUCLEOTIDE SEQUENCE [LARGE SCALE GENOMIC DNA]</scope>
    <source>
        <strain evidence="1 2">UO.H1054</strain>
    </source>
</reference>
<dbReference type="InterPro" id="IPR025905">
    <property type="entry name" value="NVEALA"/>
</dbReference>
<evidence type="ECO:0000313" key="2">
    <source>
        <dbReference type="Proteomes" id="UP001215398"/>
    </source>
</evidence>
<accession>A0ABT5H3H6</accession>
<organism evidence="1 2">
    <name type="scientific">Bacteroides zhangwenhongii</name>
    <dbReference type="NCBI Taxonomy" id="2650157"/>
    <lineage>
        <taxon>Bacteria</taxon>
        <taxon>Pseudomonadati</taxon>
        <taxon>Bacteroidota</taxon>
        <taxon>Bacteroidia</taxon>
        <taxon>Bacteroidales</taxon>
        <taxon>Bacteroidaceae</taxon>
        <taxon>Bacteroides</taxon>
    </lineage>
</organism>
<comment type="caution">
    <text evidence="1">The sequence shown here is derived from an EMBL/GenBank/DDBJ whole genome shotgun (WGS) entry which is preliminary data.</text>
</comment>
<protein>
    <submittedName>
        <fullName evidence="1">NVEALA domain-containing protein</fullName>
    </submittedName>
</protein>
<dbReference type="EMBL" id="JAQPYS010000013">
    <property type="protein sequence ID" value="MDC7135153.1"/>
    <property type="molecule type" value="Genomic_DNA"/>
</dbReference>